<feature type="coiled-coil region" evidence="1">
    <location>
        <begin position="5"/>
        <end position="39"/>
    </location>
</feature>
<dbReference type="EMBL" id="AOHO01000012">
    <property type="protein sequence ID" value="EME65687.1"/>
    <property type="molecule type" value="Genomic_DNA"/>
</dbReference>
<evidence type="ECO:0000313" key="3">
    <source>
        <dbReference type="EMBL" id="EME65687.1"/>
    </source>
</evidence>
<evidence type="ECO:0000256" key="1">
    <source>
        <dbReference type="SAM" id="Coils"/>
    </source>
</evidence>
<keyword evidence="4" id="KW-1185">Reference proteome</keyword>
<gene>
    <name evidence="3" type="ORF">H074_00287</name>
</gene>
<evidence type="ECO:0000256" key="2">
    <source>
        <dbReference type="SAM" id="MobiDB-lite"/>
    </source>
</evidence>
<evidence type="ECO:0008006" key="5">
    <source>
        <dbReference type="Google" id="ProtNLM"/>
    </source>
</evidence>
<feature type="region of interest" description="Disordered" evidence="2">
    <location>
        <begin position="137"/>
        <end position="158"/>
    </location>
</feature>
<dbReference type="PATRIC" id="fig|1284240.4.peg.54"/>
<dbReference type="InterPro" id="IPR036894">
    <property type="entry name" value="YbaB-like_sf"/>
</dbReference>
<organism evidence="3 4">
    <name type="scientific">Amycolatopsis decaplanina DSM 44594</name>
    <dbReference type="NCBI Taxonomy" id="1284240"/>
    <lineage>
        <taxon>Bacteria</taxon>
        <taxon>Bacillati</taxon>
        <taxon>Actinomycetota</taxon>
        <taxon>Actinomycetes</taxon>
        <taxon>Pseudonocardiales</taxon>
        <taxon>Pseudonocardiaceae</taxon>
        <taxon>Amycolatopsis</taxon>
    </lineage>
</organism>
<reference evidence="3 4" key="1">
    <citation type="journal article" date="2013" name="Genome Announc.">
        <title>Draft Genome Sequence of Amycolatopsis decaplanina Strain DSM 44594T.</title>
        <authorList>
            <person name="Kaur N."/>
            <person name="Kumar S."/>
            <person name="Bala M."/>
            <person name="Raghava G.P."/>
            <person name="Mayilraj S."/>
        </authorList>
    </citation>
    <scope>NUCLEOTIDE SEQUENCE [LARGE SCALE GENOMIC DNA]</scope>
    <source>
        <strain evidence="3 4">DSM 44594</strain>
    </source>
</reference>
<keyword evidence="1" id="KW-0175">Coiled coil</keyword>
<dbReference type="InterPro" id="IPR004401">
    <property type="entry name" value="YbaB/EbfC"/>
</dbReference>
<evidence type="ECO:0000313" key="4">
    <source>
        <dbReference type="Proteomes" id="UP000054226"/>
    </source>
</evidence>
<dbReference type="Pfam" id="PF02575">
    <property type="entry name" value="YbaB_DNA_bd"/>
    <property type="match status" value="1"/>
</dbReference>
<dbReference type="AlphaFoldDB" id="M2ZEG7"/>
<protein>
    <recommendedName>
        <fullName evidence="5">YbaB/EbfC DNA-binding family protein</fullName>
    </recommendedName>
</protein>
<dbReference type="GO" id="GO:0003677">
    <property type="term" value="F:DNA binding"/>
    <property type="evidence" value="ECO:0007669"/>
    <property type="project" value="InterPro"/>
</dbReference>
<comment type="caution">
    <text evidence="3">The sequence shown here is derived from an EMBL/GenBank/DDBJ whole genome shotgun (WGS) entry which is preliminary data.</text>
</comment>
<accession>M2ZEG7</accession>
<feature type="compositionally biased region" description="Basic and acidic residues" evidence="2">
    <location>
        <begin position="146"/>
        <end position="158"/>
    </location>
</feature>
<sequence>MTNWAAAFNNAEAGVEQALADLEREKQKLREVSKVWEESTTTVRAKDNSFLMTFDGRGELTDLSFQGSKYRSLPPAQLAHQIVETIRQGRNEALAKVEKVMGTGSMTGLDFAGVASGKVDPMEMMNSLLGPMLEGLDELGMSVPDSSEKDKGKDKKSE</sequence>
<proteinExistence type="predicted"/>
<name>M2ZEG7_9PSEU</name>
<dbReference type="RefSeq" id="WP_007028008.1">
    <property type="nucleotide sequence ID" value="NZ_AOHO01000012.1"/>
</dbReference>
<dbReference type="Gene3D" id="3.30.1310.10">
    <property type="entry name" value="Nucleoid-associated protein YbaB-like domain"/>
    <property type="match status" value="1"/>
</dbReference>
<dbReference type="Proteomes" id="UP000054226">
    <property type="component" value="Unassembled WGS sequence"/>
</dbReference>